<sequence>MFHILIVAVFVNLSFANFIEYDVNKDNVLIEPYVFEDLINSTIEGVRPDIPEPLEIETLDLTFVDEEGAILNGNATLSNLNMHGLQGFQIPSLSFEIIGMMLNLTLVFPEIDLFTDYRADLLVAGSPLLIFGTGNLSVNFGDVVIDVSAQVNLTGGISVENLNMQIYVGNGTFELHGLYDNEDFSELIETVLNEMVVDLIDSNQELISQVLSPTVESLINEILKNAFQTTTTSTTTVTVPL</sequence>
<comment type="caution">
    <text evidence="2">The sequence shown here is derived from an EMBL/GenBank/DDBJ whole genome shotgun (WGS) entry which is preliminary data.</text>
</comment>
<gene>
    <name evidence="2" type="ORF">Zmor_026706</name>
</gene>
<dbReference type="Proteomes" id="UP001168821">
    <property type="component" value="Unassembled WGS sequence"/>
</dbReference>
<dbReference type="SMART" id="SM00700">
    <property type="entry name" value="JHBP"/>
    <property type="match status" value="1"/>
</dbReference>
<evidence type="ECO:0000256" key="1">
    <source>
        <dbReference type="SAM" id="SignalP"/>
    </source>
</evidence>
<dbReference type="EMBL" id="JALNTZ010000008">
    <property type="protein sequence ID" value="KAJ3644030.1"/>
    <property type="molecule type" value="Genomic_DNA"/>
</dbReference>
<evidence type="ECO:0000313" key="2">
    <source>
        <dbReference type="EMBL" id="KAJ3644030.1"/>
    </source>
</evidence>
<dbReference type="PANTHER" id="PTHR11008:SF29">
    <property type="entry name" value="IP17226P"/>
    <property type="match status" value="1"/>
</dbReference>
<feature type="signal peptide" evidence="1">
    <location>
        <begin position="1"/>
        <end position="16"/>
    </location>
</feature>
<proteinExistence type="predicted"/>
<dbReference type="GO" id="GO:0005615">
    <property type="term" value="C:extracellular space"/>
    <property type="evidence" value="ECO:0007669"/>
    <property type="project" value="TreeGrafter"/>
</dbReference>
<protein>
    <submittedName>
        <fullName evidence="2">Uncharacterized protein</fullName>
    </submittedName>
</protein>
<evidence type="ECO:0000313" key="3">
    <source>
        <dbReference type="Proteomes" id="UP001168821"/>
    </source>
</evidence>
<keyword evidence="3" id="KW-1185">Reference proteome</keyword>
<dbReference type="Gene3D" id="3.15.10.30">
    <property type="entry name" value="Haemolymph juvenile hormone binding protein"/>
    <property type="match status" value="1"/>
</dbReference>
<feature type="chain" id="PRO_5041390266" evidence="1">
    <location>
        <begin position="17"/>
        <end position="241"/>
    </location>
</feature>
<organism evidence="2 3">
    <name type="scientific">Zophobas morio</name>
    <dbReference type="NCBI Taxonomy" id="2755281"/>
    <lineage>
        <taxon>Eukaryota</taxon>
        <taxon>Metazoa</taxon>
        <taxon>Ecdysozoa</taxon>
        <taxon>Arthropoda</taxon>
        <taxon>Hexapoda</taxon>
        <taxon>Insecta</taxon>
        <taxon>Pterygota</taxon>
        <taxon>Neoptera</taxon>
        <taxon>Endopterygota</taxon>
        <taxon>Coleoptera</taxon>
        <taxon>Polyphaga</taxon>
        <taxon>Cucujiformia</taxon>
        <taxon>Tenebrionidae</taxon>
        <taxon>Zophobas</taxon>
    </lineage>
</organism>
<accession>A0AA38M4P3</accession>
<name>A0AA38M4P3_9CUCU</name>
<dbReference type="AlphaFoldDB" id="A0AA38M4P3"/>
<dbReference type="Pfam" id="PF06585">
    <property type="entry name" value="JHBP"/>
    <property type="match status" value="1"/>
</dbReference>
<dbReference type="InterPro" id="IPR038606">
    <property type="entry name" value="To_sf"/>
</dbReference>
<reference evidence="2" key="1">
    <citation type="journal article" date="2023" name="G3 (Bethesda)">
        <title>Whole genome assemblies of Zophobas morio and Tenebrio molitor.</title>
        <authorList>
            <person name="Kaur S."/>
            <person name="Stinson S.A."/>
            <person name="diCenzo G.C."/>
        </authorList>
    </citation>
    <scope>NUCLEOTIDE SEQUENCE</scope>
    <source>
        <strain evidence="2">QUZm001</strain>
    </source>
</reference>
<keyword evidence="1" id="KW-0732">Signal</keyword>
<dbReference type="InterPro" id="IPR010562">
    <property type="entry name" value="Haemolymph_juvenile_hormone-bd"/>
</dbReference>
<dbReference type="PANTHER" id="PTHR11008">
    <property type="entry name" value="PROTEIN TAKEOUT-LIKE PROTEIN"/>
    <property type="match status" value="1"/>
</dbReference>